<evidence type="ECO:0000256" key="4">
    <source>
        <dbReference type="ARBA" id="ARBA00022989"/>
    </source>
</evidence>
<dbReference type="PANTHER" id="PTHR43791:SF21">
    <property type="entry name" value="MAJOR FACILITATOR SUPERFAMILY (MFS) PROFILE DOMAIN-CONTAINING PROTEIN"/>
    <property type="match status" value="1"/>
</dbReference>
<evidence type="ECO:0000256" key="6">
    <source>
        <dbReference type="SAM" id="MobiDB-lite"/>
    </source>
</evidence>
<sequence length="588" mass="64964">MIEQYELARASSPPANSSRMPSHHEEVAQQDSELHKRTLRKLDFLLLPFLALLFLFNSLDKSNVGNAESAHFTTDIGLRKSDLNTAVALFFAFFVTLQPVGAALGRRYGMVRWVPSCMLLWGIATALHTWVRARWQLYVLRVIIGCLEAGFYPVTVSYLSLFYTRFEFGRRLSLFYGQAAVGGALGGILSYAVFSMFPDAHDDHGTGDGGHNSRWQNWQVLFLLEGVLTAVTAIAGYFWLPHTVETAWFLTPEERKYASSRIIEDRSAEVESATLSSHAAEDDRGYGGESQGLLNPSRPAATPTGKEVIDERGLSPHDIASAFLSPTIWHILVCNILSAIPVYAFQVFLPLVLAPFTGTPNPALVNLLTAPPYVCGAITLYVFASYSDRHRQRIIPILAGLAVMIVGLTLVVSLPATKGWVVPRYLALNVLLAGTFIASPLTVAWISDNTPSPGKRALLLGINGWGNSAGVISAMLFKPKYAESGYIVPFWWTLVCVAAAAGGFLLLWRNLKAQNAKRKAILSNWDDEEIEREKADGRGPLEQQHRIICMAIVALRKSRMLSWVVEWLEEATQGGREGDEKITFMYGL</sequence>
<feature type="transmembrane region" description="Helical" evidence="7">
    <location>
        <begin position="489"/>
        <end position="508"/>
    </location>
</feature>
<dbReference type="Gene3D" id="1.20.1250.20">
    <property type="entry name" value="MFS general substrate transporter like domains"/>
    <property type="match status" value="2"/>
</dbReference>
<feature type="transmembrane region" description="Helical" evidence="7">
    <location>
        <begin position="42"/>
        <end position="59"/>
    </location>
</feature>
<evidence type="ECO:0000259" key="8">
    <source>
        <dbReference type="PROSITE" id="PS50850"/>
    </source>
</evidence>
<feature type="region of interest" description="Disordered" evidence="6">
    <location>
        <begin position="7"/>
        <end position="30"/>
    </location>
</feature>
<dbReference type="Proteomes" id="UP000800035">
    <property type="component" value="Unassembled WGS sequence"/>
</dbReference>
<feature type="transmembrane region" description="Helical" evidence="7">
    <location>
        <begin position="426"/>
        <end position="446"/>
    </location>
</feature>
<evidence type="ECO:0000256" key="2">
    <source>
        <dbReference type="ARBA" id="ARBA00022448"/>
    </source>
</evidence>
<feature type="region of interest" description="Disordered" evidence="6">
    <location>
        <begin position="273"/>
        <end position="304"/>
    </location>
</feature>
<dbReference type="FunFam" id="1.20.1250.20:FF:001331">
    <property type="entry name" value="Uncharacterized protein"/>
    <property type="match status" value="1"/>
</dbReference>
<keyword evidence="5 7" id="KW-0472">Membrane</keyword>
<organism evidence="9 10">
    <name type="scientific">Byssothecium circinans</name>
    <dbReference type="NCBI Taxonomy" id="147558"/>
    <lineage>
        <taxon>Eukaryota</taxon>
        <taxon>Fungi</taxon>
        <taxon>Dikarya</taxon>
        <taxon>Ascomycota</taxon>
        <taxon>Pezizomycotina</taxon>
        <taxon>Dothideomycetes</taxon>
        <taxon>Pleosporomycetidae</taxon>
        <taxon>Pleosporales</taxon>
        <taxon>Massarineae</taxon>
        <taxon>Massarinaceae</taxon>
        <taxon>Byssothecium</taxon>
    </lineage>
</organism>
<keyword evidence="2" id="KW-0813">Transport</keyword>
<accession>A0A6A5UBF4</accession>
<keyword evidence="4 7" id="KW-1133">Transmembrane helix</keyword>
<keyword evidence="3 7" id="KW-0812">Transmembrane</keyword>
<feature type="domain" description="Major facilitator superfamily (MFS) profile" evidence="8">
    <location>
        <begin position="46"/>
        <end position="512"/>
    </location>
</feature>
<dbReference type="SUPFAM" id="SSF103473">
    <property type="entry name" value="MFS general substrate transporter"/>
    <property type="match status" value="1"/>
</dbReference>
<feature type="transmembrane region" description="Helical" evidence="7">
    <location>
        <begin position="395"/>
        <end position="414"/>
    </location>
</feature>
<name>A0A6A5UBF4_9PLEO</name>
<dbReference type="OrthoDB" id="2985014at2759"/>
<comment type="subcellular location">
    <subcellularLocation>
        <location evidence="1">Membrane</location>
        <topology evidence="1">Multi-pass membrane protein</topology>
    </subcellularLocation>
</comment>
<dbReference type="PROSITE" id="PS50850">
    <property type="entry name" value="MFS"/>
    <property type="match status" value="1"/>
</dbReference>
<dbReference type="GO" id="GO:0022857">
    <property type="term" value="F:transmembrane transporter activity"/>
    <property type="evidence" value="ECO:0007669"/>
    <property type="project" value="InterPro"/>
</dbReference>
<feature type="transmembrane region" description="Helical" evidence="7">
    <location>
        <begin position="137"/>
        <end position="163"/>
    </location>
</feature>
<dbReference type="EMBL" id="ML976987">
    <property type="protein sequence ID" value="KAF1958437.1"/>
    <property type="molecule type" value="Genomic_DNA"/>
</dbReference>
<dbReference type="InterPro" id="IPR036259">
    <property type="entry name" value="MFS_trans_sf"/>
</dbReference>
<gene>
    <name evidence="9" type="ORF">CC80DRAFT_442420</name>
</gene>
<dbReference type="AlphaFoldDB" id="A0A6A5UBF4"/>
<evidence type="ECO:0000313" key="9">
    <source>
        <dbReference type="EMBL" id="KAF1958437.1"/>
    </source>
</evidence>
<dbReference type="InterPro" id="IPR011701">
    <property type="entry name" value="MFS"/>
</dbReference>
<evidence type="ECO:0000256" key="7">
    <source>
        <dbReference type="SAM" id="Phobius"/>
    </source>
</evidence>
<proteinExistence type="predicted"/>
<keyword evidence="10" id="KW-1185">Reference proteome</keyword>
<dbReference type="GO" id="GO:0016020">
    <property type="term" value="C:membrane"/>
    <property type="evidence" value="ECO:0007669"/>
    <property type="project" value="UniProtKB-SubCell"/>
</dbReference>
<dbReference type="PANTHER" id="PTHR43791">
    <property type="entry name" value="PERMEASE-RELATED"/>
    <property type="match status" value="1"/>
</dbReference>
<dbReference type="Pfam" id="PF07690">
    <property type="entry name" value="MFS_1"/>
    <property type="match status" value="1"/>
</dbReference>
<reference evidence="9" key="1">
    <citation type="journal article" date="2020" name="Stud. Mycol.">
        <title>101 Dothideomycetes genomes: a test case for predicting lifestyles and emergence of pathogens.</title>
        <authorList>
            <person name="Haridas S."/>
            <person name="Albert R."/>
            <person name="Binder M."/>
            <person name="Bloem J."/>
            <person name="Labutti K."/>
            <person name="Salamov A."/>
            <person name="Andreopoulos B."/>
            <person name="Baker S."/>
            <person name="Barry K."/>
            <person name="Bills G."/>
            <person name="Bluhm B."/>
            <person name="Cannon C."/>
            <person name="Castanera R."/>
            <person name="Culley D."/>
            <person name="Daum C."/>
            <person name="Ezra D."/>
            <person name="Gonzalez J."/>
            <person name="Henrissat B."/>
            <person name="Kuo A."/>
            <person name="Liang C."/>
            <person name="Lipzen A."/>
            <person name="Lutzoni F."/>
            <person name="Magnuson J."/>
            <person name="Mondo S."/>
            <person name="Nolan M."/>
            <person name="Ohm R."/>
            <person name="Pangilinan J."/>
            <person name="Park H.-J."/>
            <person name="Ramirez L."/>
            <person name="Alfaro M."/>
            <person name="Sun H."/>
            <person name="Tritt A."/>
            <person name="Yoshinaga Y."/>
            <person name="Zwiers L.-H."/>
            <person name="Turgeon B."/>
            <person name="Goodwin S."/>
            <person name="Spatafora J."/>
            <person name="Crous P."/>
            <person name="Grigoriev I."/>
        </authorList>
    </citation>
    <scope>NUCLEOTIDE SEQUENCE</scope>
    <source>
        <strain evidence="9">CBS 675.92</strain>
    </source>
</reference>
<feature type="transmembrane region" description="Helical" evidence="7">
    <location>
        <begin position="175"/>
        <end position="198"/>
    </location>
</feature>
<evidence type="ECO:0000313" key="10">
    <source>
        <dbReference type="Proteomes" id="UP000800035"/>
    </source>
</evidence>
<evidence type="ECO:0000256" key="5">
    <source>
        <dbReference type="ARBA" id="ARBA00023136"/>
    </source>
</evidence>
<dbReference type="InterPro" id="IPR020846">
    <property type="entry name" value="MFS_dom"/>
</dbReference>
<evidence type="ECO:0000256" key="3">
    <source>
        <dbReference type="ARBA" id="ARBA00022692"/>
    </source>
</evidence>
<feature type="transmembrane region" description="Helical" evidence="7">
    <location>
        <begin position="111"/>
        <end position="131"/>
    </location>
</feature>
<feature type="transmembrane region" description="Helical" evidence="7">
    <location>
        <begin position="458"/>
        <end position="477"/>
    </location>
</feature>
<feature type="transmembrane region" description="Helical" evidence="7">
    <location>
        <begin position="328"/>
        <end position="351"/>
    </location>
</feature>
<feature type="transmembrane region" description="Helical" evidence="7">
    <location>
        <begin position="86"/>
        <end position="104"/>
    </location>
</feature>
<feature type="compositionally biased region" description="Low complexity" evidence="6">
    <location>
        <begin position="8"/>
        <end position="20"/>
    </location>
</feature>
<feature type="transmembrane region" description="Helical" evidence="7">
    <location>
        <begin position="218"/>
        <end position="240"/>
    </location>
</feature>
<feature type="transmembrane region" description="Helical" evidence="7">
    <location>
        <begin position="363"/>
        <end position="383"/>
    </location>
</feature>
<evidence type="ECO:0000256" key="1">
    <source>
        <dbReference type="ARBA" id="ARBA00004141"/>
    </source>
</evidence>
<protein>
    <submittedName>
        <fullName evidence="9">MFS general substrate transporter</fullName>
    </submittedName>
</protein>